<evidence type="ECO:0000313" key="3">
    <source>
        <dbReference type="Proteomes" id="UP000078316"/>
    </source>
</evidence>
<sequence length="127" mass="14019">MPIRREHQITRQMLRDEPDTLWVFGDTLIGKSLGGQAAEMRGEPNAVGIATKPLPAMDPAAYFTDADIETFRRAAEPPCRRLADHLRSGGIVVWPAAGIGTGLADLERRSPRIWASLERTRESLEGL</sequence>
<dbReference type="Pfam" id="PF25176">
    <property type="entry name" value="DUF7831"/>
    <property type="match status" value="1"/>
</dbReference>
<dbReference type="InterPro" id="IPR057153">
    <property type="entry name" value="DUF7831"/>
</dbReference>
<accession>A0A179S885</accession>
<name>A0A179S885_9HYPH</name>
<dbReference type="Proteomes" id="UP000078316">
    <property type="component" value="Unassembled WGS sequence"/>
</dbReference>
<dbReference type="OrthoDB" id="7999122at2"/>
<proteinExistence type="predicted"/>
<dbReference type="EMBL" id="LWHQ01000028">
    <property type="protein sequence ID" value="OAS23924.1"/>
    <property type="molecule type" value="Genomic_DNA"/>
</dbReference>
<reference evidence="2 3" key="1">
    <citation type="submission" date="2016-04" db="EMBL/GenBank/DDBJ databases">
        <authorList>
            <person name="Evans L.H."/>
            <person name="Alamgir A."/>
            <person name="Owens N."/>
            <person name="Weber N.D."/>
            <person name="Virtaneva K."/>
            <person name="Barbian K."/>
            <person name="Babar A."/>
            <person name="Rosenke K."/>
        </authorList>
    </citation>
    <scope>NUCLEOTIDE SEQUENCE [LARGE SCALE GENOMIC DNA]</scope>
    <source>
        <strain evidence="2 3">PMB02</strain>
    </source>
</reference>
<dbReference type="AlphaFoldDB" id="A0A179S885"/>
<protein>
    <recommendedName>
        <fullName evidence="1">DUF7831 domain-containing protein</fullName>
    </recommendedName>
</protein>
<evidence type="ECO:0000259" key="1">
    <source>
        <dbReference type="Pfam" id="PF25176"/>
    </source>
</evidence>
<evidence type="ECO:0000313" key="2">
    <source>
        <dbReference type="EMBL" id="OAS23924.1"/>
    </source>
</evidence>
<dbReference type="RefSeq" id="WP_048435270.1">
    <property type="nucleotide sequence ID" value="NZ_LWHQ01000028.1"/>
</dbReference>
<comment type="caution">
    <text evidence="2">The sequence shown here is derived from an EMBL/GenBank/DDBJ whole genome shotgun (WGS) entry which is preliminary data.</text>
</comment>
<dbReference type="STRING" id="427683.A5481_15870"/>
<gene>
    <name evidence="2" type="ORF">A5481_15870</name>
</gene>
<organism evidence="2 3">
    <name type="scientific">Methylobacterium platani</name>
    <dbReference type="NCBI Taxonomy" id="427683"/>
    <lineage>
        <taxon>Bacteria</taxon>
        <taxon>Pseudomonadati</taxon>
        <taxon>Pseudomonadota</taxon>
        <taxon>Alphaproteobacteria</taxon>
        <taxon>Hyphomicrobiales</taxon>
        <taxon>Methylobacteriaceae</taxon>
        <taxon>Methylobacterium</taxon>
    </lineage>
</organism>
<feature type="domain" description="DUF7831" evidence="1">
    <location>
        <begin position="6"/>
        <end position="118"/>
    </location>
</feature>